<name>A0A1G8J387_9BACL</name>
<dbReference type="Proteomes" id="UP000199050">
    <property type="component" value="Unassembled WGS sequence"/>
</dbReference>
<sequence>MRRWIVLILSILVVTAAEGPVTVHAASQQKIVNMGTWKHPVKEAFKAAGVTLKQVELYQNGTYPKFYVELPFKLQDSSEREVMDLVSAVARANGYWSYELIDSRQAATIKVLSDPKKKVIGTVTVNGNAHFFDQRFDKYLSGITSLAELNVQASGDIDNDSKTEYVVYTHLEPEDTAEKVELHVIRQNGKRFENLGKLEDAVIVVHGLDHVEILKLDQSGKKHIAVYMEGILGGEGFNLYQWTNNRPVLLESNFPNATGQGKRYLEDIDANGIMDSVSEYSYEDLQGHQLFIYHPYDGSASDQYKVLYHNGHGQFTYPDSAESVIRNYIEDSLWPEANFAEMKRMAADPEILKFKVSKVMEIGLLEYGELDLTYTTLSNKNGVKIIKVTQNSGDYSRSLKFTMVSSSGQWKIKRIE</sequence>
<evidence type="ECO:0000256" key="1">
    <source>
        <dbReference type="SAM" id="SignalP"/>
    </source>
</evidence>
<evidence type="ECO:0000313" key="2">
    <source>
        <dbReference type="EMBL" id="SDI25130.1"/>
    </source>
</evidence>
<dbReference type="OrthoDB" id="1908973at2"/>
<feature type="chain" id="PRO_5011563344" evidence="1">
    <location>
        <begin position="26"/>
        <end position="416"/>
    </location>
</feature>
<dbReference type="STRING" id="1174501.SAMN05216192_10445"/>
<keyword evidence="1" id="KW-0732">Signal</keyword>
<feature type="signal peptide" evidence="1">
    <location>
        <begin position="1"/>
        <end position="25"/>
    </location>
</feature>
<reference evidence="3" key="1">
    <citation type="submission" date="2016-10" db="EMBL/GenBank/DDBJ databases">
        <authorList>
            <person name="Varghese N."/>
            <person name="Submissions S."/>
        </authorList>
    </citation>
    <scope>NUCLEOTIDE SEQUENCE [LARGE SCALE GENOMIC DNA]</scope>
    <source>
        <strain evidence="3">CGMCC 1.11012</strain>
    </source>
</reference>
<gene>
    <name evidence="2" type="ORF">SAMN05216192_10445</name>
</gene>
<organism evidence="2 3">
    <name type="scientific">Paenibacillus typhae</name>
    <dbReference type="NCBI Taxonomy" id="1174501"/>
    <lineage>
        <taxon>Bacteria</taxon>
        <taxon>Bacillati</taxon>
        <taxon>Bacillota</taxon>
        <taxon>Bacilli</taxon>
        <taxon>Bacillales</taxon>
        <taxon>Paenibacillaceae</taxon>
        <taxon>Paenibacillus</taxon>
    </lineage>
</organism>
<protein>
    <submittedName>
        <fullName evidence="2">Uncharacterized protein</fullName>
    </submittedName>
</protein>
<evidence type="ECO:0000313" key="3">
    <source>
        <dbReference type="Proteomes" id="UP000199050"/>
    </source>
</evidence>
<proteinExistence type="predicted"/>
<accession>A0A1G8J387</accession>
<dbReference type="RefSeq" id="WP_090712762.1">
    <property type="nucleotide sequence ID" value="NZ_CBCSKY010000004.1"/>
</dbReference>
<dbReference type="EMBL" id="FNDX01000004">
    <property type="protein sequence ID" value="SDI25130.1"/>
    <property type="molecule type" value="Genomic_DNA"/>
</dbReference>
<dbReference type="AlphaFoldDB" id="A0A1G8J387"/>
<keyword evidence="3" id="KW-1185">Reference proteome</keyword>